<dbReference type="AlphaFoldDB" id="A0A080LVY1"/>
<dbReference type="EMBL" id="JDVG02000335">
    <property type="protein sequence ID" value="KFB72796.1"/>
    <property type="molecule type" value="Genomic_DNA"/>
</dbReference>
<organism evidence="1 2">
    <name type="scientific">Candidatus Accumulibacter phosphatis</name>
    <dbReference type="NCBI Taxonomy" id="327160"/>
    <lineage>
        <taxon>Bacteria</taxon>
        <taxon>Pseudomonadati</taxon>
        <taxon>Pseudomonadota</taxon>
        <taxon>Betaproteobacteria</taxon>
        <taxon>Candidatus Accumulibacter</taxon>
    </lineage>
</organism>
<comment type="caution">
    <text evidence="1">The sequence shown here is derived from an EMBL/GenBank/DDBJ whole genome shotgun (WGS) entry which is preliminary data.</text>
</comment>
<proteinExistence type="predicted"/>
<gene>
    <name evidence="1" type="ORF">AW09_002004</name>
</gene>
<name>A0A080LVY1_9PROT</name>
<evidence type="ECO:0000313" key="1">
    <source>
        <dbReference type="EMBL" id="KFB72796.1"/>
    </source>
</evidence>
<evidence type="ECO:0000313" key="2">
    <source>
        <dbReference type="Proteomes" id="UP000020077"/>
    </source>
</evidence>
<reference evidence="1 2" key="1">
    <citation type="submission" date="2014-02" db="EMBL/GenBank/DDBJ databases">
        <title>Expanding our view of genomic diversity in Candidatus Accumulibacter clades.</title>
        <authorList>
            <person name="Skennerton C.T."/>
            <person name="Barr J.J."/>
            <person name="Slater F.R."/>
            <person name="Bond P.L."/>
            <person name="Tyson G.W."/>
        </authorList>
    </citation>
    <scope>NUCLEOTIDE SEQUENCE [LARGE SCALE GENOMIC DNA]</scope>
    <source>
        <strain evidence="2">BA-91</strain>
    </source>
</reference>
<protein>
    <submittedName>
        <fullName evidence="1">Uncharacterized protein</fullName>
    </submittedName>
</protein>
<sequence>MVLDIYAGGRILQFLGAYVGIRQTHVLPMIAYLVPWVLQRNCTGFAMNTTNTTIAMADLET</sequence>
<dbReference type="Proteomes" id="UP000020077">
    <property type="component" value="Unassembled WGS sequence"/>
</dbReference>
<accession>A0A080LVY1</accession>